<accession>A0A434AE11</accession>
<name>A0A434AE11_9BACT</name>
<dbReference type="EMBL" id="RJJX01000310">
    <property type="protein sequence ID" value="RUT72566.1"/>
    <property type="molecule type" value="Genomic_DNA"/>
</dbReference>
<keyword evidence="1" id="KW-0808">Transferase</keyword>
<comment type="caution">
    <text evidence="1">The sequence shown here is derived from an EMBL/GenBank/DDBJ whole genome shotgun (WGS) entry which is preliminary data.</text>
</comment>
<keyword evidence="3" id="KW-1185">Reference proteome</keyword>
<evidence type="ECO:0000313" key="1">
    <source>
        <dbReference type="EMBL" id="RUT72566.1"/>
    </source>
</evidence>
<dbReference type="AlphaFoldDB" id="A0A434AE11"/>
<feature type="non-terminal residue" evidence="1">
    <location>
        <position position="1"/>
    </location>
</feature>
<dbReference type="SUPFAM" id="SSF55729">
    <property type="entry name" value="Acyl-CoA N-acyltransferases (Nat)"/>
    <property type="match status" value="1"/>
</dbReference>
<protein>
    <submittedName>
        <fullName evidence="1">GNAT family N-acetyltransferase</fullName>
    </submittedName>
</protein>
<sequence>FEHNQVAKHCYESLGFVQTSREMGTRSFEGEIWALLLMEKQL</sequence>
<organism evidence="1 3">
    <name type="scientific">Ancylomarina longa</name>
    <dbReference type="NCBI Taxonomy" id="2487017"/>
    <lineage>
        <taxon>Bacteria</taxon>
        <taxon>Pseudomonadati</taxon>
        <taxon>Bacteroidota</taxon>
        <taxon>Bacteroidia</taxon>
        <taxon>Marinilabiliales</taxon>
        <taxon>Marinifilaceae</taxon>
        <taxon>Ancylomarina</taxon>
    </lineage>
</organism>
<evidence type="ECO:0000313" key="3">
    <source>
        <dbReference type="Proteomes" id="UP000282985"/>
    </source>
</evidence>
<dbReference type="InterPro" id="IPR016181">
    <property type="entry name" value="Acyl_CoA_acyltransferase"/>
</dbReference>
<dbReference type="Gene3D" id="3.40.630.30">
    <property type="match status" value="1"/>
</dbReference>
<dbReference type="GO" id="GO:0016740">
    <property type="term" value="F:transferase activity"/>
    <property type="evidence" value="ECO:0007669"/>
    <property type="project" value="UniProtKB-KW"/>
</dbReference>
<reference evidence="1 3" key="1">
    <citation type="submission" date="2018-11" db="EMBL/GenBank/DDBJ databases">
        <title>Parancylomarina longa gen. nov., sp. nov., isolated from sediments of southern Okinawa.</title>
        <authorList>
            <person name="Fu T."/>
        </authorList>
    </citation>
    <scope>NUCLEOTIDE SEQUENCE [LARGE SCALE GENOMIC DNA]</scope>
    <source>
        <strain evidence="1 3">T3-2 S1-C</strain>
    </source>
</reference>
<evidence type="ECO:0000313" key="2">
    <source>
        <dbReference type="EMBL" id="RUT72568.1"/>
    </source>
</evidence>
<dbReference type="Proteomes" id="UP000282985">
    <property type="component" value="Unassembled WGS sequence"/>
</dbReference>
<proteinExistence type="predicted"/>
<gene>
    <name evidence="2" type="ORF">DLK05_17760</name>
    <name evidence="1" type="ORF">DLK05_17770</name>
</gene>
<dbReference type="EMBL" id="RJJX01000309">
    <property type="protein sequence ID" value="RUT72568.1"/>
    <property type="molecule type" value="Genomic_DNA"/>
</dbReference>